<dbReference type="Pfam" id="PF11977">
    <property type="entry name" value="RNase_Zc3h12a"/>
    <property type="match status" value="1"/>
</dbReference>
<dbReference type="Gene3D" id="3.40.50.11980">
    <property type="match status" value="1"/>
</dbReference>
<comment type="caution">
    <text evidence="2">The sequence shown here is derived from an EMBL/GenBank/DDBJ whole genome shotgun (WGS) entry which is preliminary data.</text>
</comment>
<organism evidence="2 3">
    <name type="scientific">Pseudooceanicola nanhaiensis</name>
    <dbReference type="NCBI Taxonomy" id="375761"/>
    <lineage>
        <taxon>Bacteria</taxon>
        <taxon>Pseudomonadati</taxon>
        <taxon>Pseudomonadota</taxon>
        <taxon>Alphaproteobacteria</taxon>
        <taxon>Rhodobacterales</taxon>
        <taxon>Paracoccaceae</taxon>
        <taxon>Pseudooceanicola</taxon>
    </lineage>
</organism>
<evidence type="ECO:0000259" key="1">
    <source>
        <dbReference type="Pfam" id="PF11977"/>
    </source>
</evidence>
<dbReference type="Proteomes" id="UP000649829">
    <property type="component" value="Unassembled WGS sequence"/>
</dbReference>
<reference evidence="2" key="1">
    <citation type="journal article" date="2014" name="Int. J. Syst. Evol. Microbiol.">
        <title>Complete genome sequence of Corynebacterium casei LMG S-19264T (=DSM 44701T), isolated from a smear-ripened cheese.</title>
        <authorList>
            <consortium name="US DOE Joint Genome Institute (JGI-PGF)"/>
            <person name="Walter F."/>
            <person name="Albersmeier A."/>
            <person name="Kalinowski J."/>
            <person name="Ruckert C."/>
        </authorList>
    </citation>
    <scope>NUCLEOTIDE SEQUENCE</scope>
    <source>
        <strain evidence="2">CGMCC 1.6293</strain>
    </source>
</reference>
<dbReference type="AlphaFoldDB" id="A0A917WLB4"/>
<keyword evidence="3" id="KW-1185">Reference proteome</keyword>
<accession>A0A917WLB4</accession>
<protein>
    <recommendedName>
        <fullName evidence="1">RNase NYN domain-containing protein</fullName>
    </recommendedName>
</protein>
<dbReference type="InterPro" id="IPR021869">
    <property type="entry name" value="RNase_Zc3h12_NYN"/>
</dbReference>
<proteinExistence type="predicted"/>
<sequence>MIQLAVTLAALAGLWLLFRAVRRALRGAARPSAPLDDLEKARAQTRALALRGAIFAVTEARSLPGYRLEELGVVRCEHRSGNAAELTLKMRAAETYPEANVLTRLSGREYQQRYRAGTGPRGKPYYKTRTRTEWTAVACHAAPPGGDGPRAAWDGRRAVVDGSNVAFWERNSDAPGLEPVRAVVDFLRAEGVEPLVVFDASIGHRTIGRHLRKADMRRALGRVRCEIVPAGTVADRRIIALASEMSAVIVTNDLFRDHPDSRPIPKRRGFCLGGVVELTEPRA</sequence>
<name>A0A917WLB4_9RHOB</name>
<evidence type="ECO:0000313" key="3">
    <source>
        <dbReference type="Proteomes" id="UP000649829"/>
    </source>
</evidence>
<dbReference type="RefSeq" id="WP_084178511.1">
    <property type="nucleotide sequence ID" value="NZ_BMLF01000003.1"/>
</dbReference>
<evidence type="ECO:0000313" key="2">
    <source>
        <dbReference type="EMBL" id="GGM11714.1"/>
    </source>
</evidence>
<gene>
    <name evidence="2" type="ORF">GCM10011534_37220</name>
</gene>
<reference evidence="2" key="2">
    <citation type="submission" date="2020-09" db="EMBL/GenBank/DDBJ databases">
        <authorList>
            <person name="Sun Q."/>
            <person name="Zhou Y."/>
        </authorList>
    </citation>
    <scope>NUCLEOTIDE SEQUENCE</scope>
    <source>
        <strain evidence="2">CGMCC 1.6293</strain>
    </source>
</reference>
<feature type="domain" description="RNase NYN" evidence="1">
    <location>
        <begin position="156"/>
        <end position="261"/>
    </location>
</feature>
<dbReference type="EMBL" id="BMLF01000003">
    <property type="protein sequence ID" value="GGM11714.1"/>
    <property type="molecule type" value="Genomic_DNA"/>
</dbReference>